<evidence type="ECO:0000256" key="5">
    <source>
        <dbReference type="PIRNR" id="PIRNR037350"/>
    </source>
</evidence>
<dbReference type="RefSeq" id="XP_010472085.1">
    <property type="nucleotide sequence ID" value="XM_010473783.2"/>
</dbReference>
<keyword evidence="3 5" id="KW-0808">Transferase</keyword>
<name>A0ABM0WJS3_CAMSA</name>
<dbReference type="PANTHER" id="PTHR13393:SF0">
    <property type="entry name" value="RNA N6-ADENOSINE-METHYLTRANSFERASE METTL16"/>
    <property type="match status" value="1"/>
</dbReference>
<proteinExistence type="inferred from homology"/>
<dbReference type="PIRSF" id="PIRSF037350">
    <property type="entry name" value="Mtase_ZK1128_prd"/>
    <property type="match status" value="1"/>
</dbReference>
<dbReference type="Proteomes" id="UP000694864">
    <property type="component" value="Chromosome 16"/>
</dbReference>
<evidence type="ECO:0000256" key="3">
    <source>
        <dbReference type="ARBA" id="ARBA00022679"/>
    </source>
</evidence>
<evidence type="ECO:0000313" key="7">
    <source>
        <dbReference type="Proteomes" id="UP000694864"/>
    </source>
</evidence>
<feature type="region of interest" description="Disordered" evidence="6">
    <location>
        <begin position="40"/>
        <end position="63"/>
    </location>
</feature>
<organism evidence="7 8">
    <name type="scientific">Camelina sativa</name>
    <name type="common">False flax</name>
    <name type="synonym">Myagrum sativum</name>
    <dbReference type="NCBI Taxonomy" id="90675"/>
    <lineage>
        <taxon>Eukaryota</taxon>
        <taxon>Viridiplantae</taxon>
        <taxon>Streptophyta</taxon>
        <taxon>Embryophyta</taxon>
        <taxon>Tracheophyta</taxon>
        <taxon>Spermatophyta</taxon>
        <taxon>Magnoliopsida</taxon>
        <taxon>eudicotyledons</taxon>
        <taxon>Gunneridae</taxon>
        <taxon>Pentapetalae</taxon>
        <taxon>rosids</taxon>
        <taxon>malvids</taxon>
        <taxon>Brassicales</taxon>
        <taxon>Brassicaceae</taxon>
        <taxon>Camelineae</taxon>
        <taxon>Camelina</taxon>
    </lineage>
</organism>
<dbReference type="Pfam" id="PF05971">
    <property type="entry name" value="Methyltransf_10"/>
    <property type="match status" value="2"/>
</dbReference>
<evidence type="ECO:0000256" key="1">
    <source>
        <dbReference type="ARBA" id="ARBA00005878"/>
    </source>
</evidence>
<evidence type="ECO:0000313" key="8">
    <source>
        <dbReference type="RefSeq" id="XP_010472085.1"/>
    </source>
</evidence>
<dbReference type="Gene3D" id="3.40.50.150">
    <property type="entry name" value="Vaccinia Virus protein VP39"/>
    <property type="match status" value="1"/>
</dbReference>
<dbReference type="InterPro" id="IPR010286">
    <property type="entry name" value="METTL16/RlmF"/>
</dbReference>
<keyword evidence="2 5" id="KW-0489">Methyltransferase</keyword>
<reference evidence="7" key="1">
    <citation type="journal article" date="2014" name="Nat. Commun.">
        <title>The emerging biofuel crop Camelina sativa retains a highly undifferentiated hexaploid genome structure.</title>
        <authorList>
            <person name="Kagale S."/>
            <person name="Koh C."/>
            <person name="Nixon J."/>
            <person name="Bollina V."/>
            <person name="Clarke W.E."/>
            <person name="Tuteja R."/>
            <person name="Spillane C."/>
            <person name="Robinson S.J."/>
            <person name="Links M.G."/>
            <person name="Clarke C."/>
            <person name="Higgins E.E."/>
            <person name="Huebert T."/>
            <person name="Sharpe A.G."/>
            <person name="Parkin I.A."/>
        </authorList>
    </citation>
    <scope>NUCLEOTIDE SEQUENCE [LARGE SCALE GENOMIC DNA]</scope>
    <source>
        <strain evidence="7">cv. DH55</strain>
    </source>
</reference>
<dbReference type="InterPro" id="IPR029063">
    <property type="entry name" value="SAM-dependent_MTases_sf"/>
</dbReference>
<reference evidence="8" key="2">
    <citation type="submission" date="2025-08" db="UniProtKB">
        <authorList>
            <consortium name="RefSeq"/>
        </authorList>
    </citation>
    <scope>IDENTIFICATION</scope>
    <source>
        <tissue evidence="8">Leaf</tissue>
    </source>
</reference>
<evidence type="ECO:0000256" key="2">
    <source>
        <dbReference type="ARBA" id="ARBA00022603"/>
    </source>
</evidence>
<dbReference type="SUPFAM" id="SSF53335">
    <property type="entry name" value="S-adenosyl-L-methionine-dependent methyltransferases"/>
    <property type="match status" value="1"/>
</dbReference>
<comment type="similarity">
    <text evidence="1 5">Belongs to the methyltransferase superfamily. METTL16/RlmF family.</text>
</comment>
<dbReference type="EC" id="2.1.1.-" evidence="5"/>
<protein>
    <recommendedName>
        <fullName evidence="5">U6 small nuclear RNA (adenine-(43)-N(6))-methyltransferase</fullName>
        <ecNumber evidence="5">2.1.1.-</ecNumber>
    </recommendedName>
</protein>
<evidence type="ECO:0000256" key="4">
    <source>
        <dbReference type="ARBA" id="ARBA00022691"/>
    </source>
</evidence>
<dbReference type="GeneID" id="104751764"/>
<dbReference type="InterPro" id="IPR017182">
    <property type="entry name" value="METTL16/PsiM"/>
</dbReference>
<evidence type="ECO:0000256" key="6">
    <source>
        <dbReference type="SAM" id="MobiDB-lite"/>
    </source>
</evidence>
<keyword evidence="7" id="KW-1185">Reference proteome</keyword>
<dbReference type="PANTHER" id="PTHR13393">
    <property type="entry name" value="SAM-DEPENDENT METHYLTRANSFERASE"/>
    <property type="match status" value="1"/>
</dbReference>
<gene>
    <name evidence="8" type="primary">LOC104751764</name>
</gene>
<accession>A0ABM0WJS3</accession>
<keyword evidence="4" id="KW-0949">S-adenosyl-L-methionine</keyword>
<sequence length="506" mass="56332">MLIKAATTVGGFQVFDVFVSIHRRLSSFIHFSRRLRFSMRNGKKRARSEPGSTKQPRNKYSDNPPDFANLASLYPSFKPFVFFSGGGRPRIDWTDYNATRELTRILLLHDHGVNWWIPDGQLCPTVPNRSNYIHWINDLLSSESFGGGDGSSKVKGFDIGTGANCIYPLLGASLFGWTFVASDFTLVALDWAEKNVKSNPHISDLIEIRDSKVLLPQCSEEAATTVQSVDDNKSCSIEPAVLVGVVKENETFDFCMSNPPFFETFEESGLNPKTSCGGTPEEMVCSGGEQAFVSRIIQDSAVLRQRFRWYTSMLGKKATLKLLISKLWEVGVTVVKTTEFAQGHTSRWGLAWSFMPTARKILAPPVVKKNILSFMLERIKRQYSAVDVLQSVEEFFKSCGASCKLNSSTFSVDIVASDDQCNTILKNGITNVDSARSHGYEQKQSLDGSSLQVPEDNLSFRISVFQQMPGTLLIKGSLQQKDIPLSGLFSVVFGSLEESMKSKFCR</sequence>